<dbReference type="Proteomes" id="UP000605846">
    <property type="component" value="Unassembled WGS sequence"/>
</dbReference>
<evidence type="ECO:0000256" key="9">
    <source>
        <dbReference type="ARBA" id="ARBA00025599"/>
    </source>
</evidence>
<accession>A0A8H7EMJ2</accession>
<evidence type="ECO:0000259" key="12">
    <source>
        <dbReference type="SMART" id="SM00479"/>
    </source>
</evidence>
<comment type="subcellular location">
    <subcellularLocation>
        <location evidence="1">Nucleus</location>
    </subcellularLocation>
</comment>
<dbReference type="GO" id="GO:0008408">
    <property type="term" value="F:3'-5' exonuclease activity"/>
    <property type="evidence" value="ECO:0007669"/>
    <property type="project" value="InterPro"/>
</dbReference>
<dbReference type="Pfam" id="PF00929">
    <property type="entry name" value="RNase_T"/>
    <property type="match status" value="1"/>
</dbReference>
<evidence type="ECO:0000256" key="10">
    <source>
        <dbReference type="SAM" id="Coils"/>
    </source>
</evidence>
<evidence type="ECO:0000256" key="1">
    <source>
        <dbReference type="ARBA" id="ARBA00004123"/>
    </source>
</evidence>
<evidence type="ECO:0000256" key="4">
    <source>
        <dbReference type="ARBA" id="ARBA00022552"/>
    </source>
</evidence>
<protein>
    <recommendedName>
        <fullName evidence="3">RNA exonuclease 4</fullName>
    </recommendedName>
</protein>
<dbReference type="PANTHER" id="PTHR12801">
    <property type="entry name" value="RNA EXONUCLEASE REXO1 / RECO3 FAMILY MEMBER-RELATED"/>
    <property type="match status" value="1"/>
</dbReference>
<evidence type="ECO:0000256" key="11">
    <source>
        <dbReference type="SAM" id="MobiDB-lite"/>
    </source>
</evidence>
<feature type="region of interest" description="Disordered" evidence="11">
    <location>
        <begin position="1"/>
        <end position="49"/>
    </location>
</feature>
<dbReference type="FunFam" id="3.30.420.10:FF:000007">
    <property type="entry name" value="Interferon-stimulated exonuclease gene 20"/>
    <property type="match status" value="1"/>
</dbReference>
<feature type="compositionally biased region" description="Polar residues" evidence="11">
    <location>
        <begin position="1"/>
        <end position="12"/>
    </location>
</feature>
<sequence length="305" mass="34667">MKSNTVTASSNWKKLLPTIKSSSPKQTSNKRKSTDADNKSHTKKKIKVEESVKTAIPSKDDLWFGDDIDEKDLQLAYSSAKELKKEERDRKKQLVKKMNEVKGKDAKLGKYVAIDCEMVGVGPTAEESALARVSLVNFNGAVLLDTFVKPQERVTDYRTKISGVHAKDLINAPSFKEVQQQVADIIKDRILVGHAVHNDLQALMLDHPKLLIRDTQRYKEFRKLSRGRTPGLKMLVQKVLEVDIQSGSHSSVEDARFTMLLYRKVKDNWEKSFGARSGLQMKKLAIKEKKRKYKIVSEKEDEHTS</sequence>
<evidence type="ECO:0000313" key="14">
    <source>
        <dbReference type="Proteomes" id="UP000605846"/>
    </source>
</evidence>
<comment type="similarity">
    <text evidence="2">Belongs to the REXO4 family.</text>
</comment>
<name>A0A8H7EMJ2_9FUNG</name>
<dbReference type="InterPro" id="IPR013520">
    <property type="entry name" value="Ribonucl_H"/>
</dbReference>
<dbReference type="Gene3D" id="3.30.420.10">
    <property type="entry name" value="Ribonuclease H-like superfamily/Ribonuclease H"/>
    <property type="match status" value="1"/>
</dbReference>
<dbReference type="InterPro" id="IPR012337">
    <property type="entry name" value="RNaseH-like_sf"/>
</dbReference>
<dbReference type="InterPro" id="IPR036397">
    <property type="entry name" value="RNaseH_sf"/>
</dbReference>
<keyword evidence="5" id="KW-0540">Nuclease</keyword>
<comment type="caution">
    <text evidence="13">The sequence shown here is derived from an EMBL/GenBank/DDBJ whole genome shotgun (WGS) entry which is preliminary data.</text>
</comment>
<dbReference type="GO" id="GO:0005634">
    <property type="term" value="C:nucleus"/>
    <property type="evidence" value="ECO:0007669"/>
    <property type="project" value="UniProtKB-SubCell"/>
</dbReference>
<dbReference type="OrthoDB" id="8191639at2759"/>
<dbReference type="CDD" id="cd06144">
    <property type="entry name" value="REX4_like"/>
    <property type="match status" value="1"/>
</dbReference>
<dbReference type="SUPFAM" id="SSF53098">
    <property type="entry name" value="Ribonuclease H-like"/>
    <property type="match status" value="1"/>
</dbReference>
<dbReference type="SMART" id="SM00479">
    <property type="entry name" value="EXOIII"/>
    <property type="match status" value="1"/>
</dbReference>
<keyword evidence="8" id="KW-0539">Nucleus</keyword>
<dbReference type="GO" id="GO:0003676">
    <property type="term" value="F:nucleic acid binding"/>
    <property type="evidence" value="ECO:0007669"/>
    <property type="project" value="InterPro"/>
</dbReference>
<evidence type="ECO:0000313" key="13">
    <source>
        <dbReference type="EMBL" id="KAF7721656.1"/>
    </source>
</evidence>
<gene>
    <name evidence="13" type="primary">REX4</name>
    <name evidence="13" type="ORF">EC973_004332</name>
</gene>
<dbReference type="PANTHER" id="PTHR12801:SF45">
    <property type="entry name" value="RNA EXONUCLEASE 4"/>
    <property type="match status" value="1"/>
</dbReference>
<comment type="function">
    <text evidence="9">Exoribonuclease involved in ribosome biosynthesis. Involved in the processing of ITS1, the internal transcribed spacer localized between the 18S and 5.8S rRNAs.</text>
</comment>
<keyword evidence="10" id="KW-0175">Coiled coil</keyword>
<evidence type="ECO:0000256" key="6">
    <source>
        <dbReference type="ARBA" id="ARBA00022801"/>
    </source>
</evidence>
<dbReference type="InterPro" id="IPR047021">
    <property type="entry name" value="REXO1/3/4-like"/>
</dbReference>
<evidence type="ECO:0000256" key="2">
    <source>
        <dbReference type="ARBA" id="ARBA00010489"/>
    </source>
</evidence>
<reference evidence="13" key="1">
    <citation type="submission" date="2020-01" db="EMBL/GenBank/DDBJ databases">
        <title>Genome Sequencing of Three Apophysomyces-Like Fungal Strains Confirms a Novel Fungal Genus in the Mucoromycota with divergent Burkholderia-like Endosymbiotic Bacteria.</title>
        <authorList>
            <person name="Stajich J.E."/>
            <person name="Macias A.M."/>
            <person name="Carter-House D."/>
            <person name="Lovett B."/>
            <person name="Kasson L.R."/>
            <person name="Berry K."/>
            <person name="Grigoriev I."/>
            <person name="Chang Y."/>
            <person name="Spatafora J."/>
            <person name="Kasson M.T."/>
        </authorList>
    </citation>
    <scope>NUCLEOTIDE SEQUENCE</scope>
    <source>
        <strain evidence="13">NRRL A-21654</strain>
    </source>
</reference>
<feature type="domain" description="Exonuclease" evidence="12">
    <location>
        <begin position="110"/>
        <end position="271"/>
    </location>
</feature>
<evidence type="ECO:0000256" key="8">
    <source>
        <dbReference type="ARBA" id="ARBA00023242"/>
    </source>
</evidence>
<dbReference type="GO" id="GO:0006364">
    <property type="term" value="P:rRNA processing"/>
    <property type="evidence" value="ECO:0007669"/>
    <property type="project" value="UniProtKB-KW"/>
</dbReference>
<dbReference type="EMBL" id="JABAYA010000245">
    <property type="protein sequence ID" value="KAF7721656.1"/>
    <property type="molecule type" value="Genomic_DNA"/>
</dbReference>
<keyword evidence="14" id="KW-1185">Reference proteome</keyword>
<keyword evidence="7 13" id="KW-0269">Exonuclease</keyword>
<evidence type="ECO:0000256" key="3">
    <source>
        <dbReference type="ARBA" id="ARBA00016937"/>
    </source>
</evidence>
<feature type="coiled-coil region" evidence="10">
    <location>
        <begin position="77"/>
        <end position="104"/>
    </location>
</feature>
<keyword evidence="4" id="KW-0698">rRNA processing</keyword>
<organism evidence="13 14">
    <name type="scientific">Apophysomyces ossiformis</name>
    <dbReference type="NCBI Taxonomy" id="679940"/>
    <lineage>
        <taxon>Eukaryota</taxon>
        <taxon>Fungi</taxon>
        <taxon>Fungi incertae sedis</taxon>
        <taxon>Mucoromycota</taxon>
        <taxon>Mucoromycotina</taxon>
        <taxon>Mucoromycetes</taxon>
        <taxon>Mucorales</taxon>
        <taxon>Mucorineae</taxon>
        <taxon>Mucoraceae</taxon>
        <taxon>Apophysomyces</taxon>
    </lineage>
</organism>
<evidence type="ECO:0000256" key="7">
    <source>
        <dbReference type="ARBA" id="ARBA00022839"/>
    </source>
</evidence>
<evidence type="ECO:0000256" key="5">
    <source>
        <dbReference type="ARBA" id="ARBA00022722"/>
    </source>
</evidence>
<proteinExistence type="inferred from homology"/>
<dbReference type="AlphaFoldDB" id="A0A8H7EMJ2"/>
<keyword evidence="6" id="KW-0378">Hydrolase</keyword>
<dbReference type="InterPro" id="IPR037431">
    <property type="entry name" value="REX4_DEDDh_dom"/>
</dbReference>